<sequence length="96" mass="10953">MCWTWLRDNGSGNMTIRLLRQEPSLTSLSQDRRLGFQGRVQQMSDALTTCLVDLCYPEQDFGYDIVWPQATRSIPRSIPFKSDPALGTTSSNQRKI</sequence>
<accession>A0ABR3DPF2</accession>
<evidence type="ECO:0000313" key="2">
    <source>
        <dbReference type="Proteomes" id="UP001451303"/>
    </source>
</evidence>
<proteinExistence type="predicted"/>
<comment type="caution">
    <text evidence="1">The sequence shown here is derived from an EMBL/GenBank/DDBJ whole genome shotgun (WGS) entry which is preliminary data.</text>
</comment>
<evidence type="ECO:0000313" key="1">
    <source>
        <dbReference type="EMBL" id="KAL0474549.1"/>
    </source>
</evidence>
<gene>
    <name evidence="1" type="ORF">QR685DRAFT_510180</name>
</gene>
<keyword evidence="2" id="KW-1185">Reference proteome</keyword>
<dbReference type="Proteomes" id="UP001451303">
    <property type="component" value="Unassembled WGS sequence"/>
</dbReference>
<reference evidence="1 2" key="1">
    <citation type="submission" date="2023-09" db="EMBL/GenBank/DDBJ databases">
        <title>Multi-omics analysis of a traditional fermented food reveals byproduct-associated fungal strains for waste-to-food upcycling.</title>
        <authorList>
            <consortium name="Lawrence Berkeley National Laboratory"/>
            <person name="Rekdal V.M."/>
            <person name="Villalobos-Escobedo J.M."/>
            <person name="Rodriguez-Valeron N."/>
            <person name="Garcia M.O."/>
            <person name="Vasquez D.P."/>
            <person name="Damayanti I."/>
            <person name="Sorensen P.M."/>
            <person name="Baidoo E.E."/>
            <person name="De Carvalho A.C."/>
            <person name="Riley R."/>
            <person name="Lipzen A."/>
            <person name="He G."/>
            <person name="Yan M."/>
            <person name="Haridas S."/>
            <person name="Daum C."/>
            <person name="Yoshinaga Y."/>
            <person name="Ng V."/>
            <person name="Grigoriev I.V."/>
            <person name="Munk R."/>
            <person name="Nuraida L."/>
            <person name="Wijaya C.H."/>
            <person name="Morales P.-C."/>
            <person name="Keasling J.D."/>
        </authorList>
    </citation>
    <scope>NUCLEOTIDE SEQUENCE [LARGE SCALE GENOMIC DNA]</scope>
    <source>
        <strain evidence="1 2">FGSC 2613</strain>
    </source>
</reference>
<name>A0ABR3DPF2_NEUIN</name>
<organism evidence="1 2">
    <name type="scientific">Neurospora intermedia</name>
    <dbReference type="NCBI Taxonomy" id="5142"/>
    <lineage>
        <taxon>Eukaryota</taxon>
        <taxon>Fungi</taxon>
        <taxon>Dikarya</taxon>
        <taxon>Ascomycota</taxon>
        <taxon>Pezizomycotina</taxon>
        <taxon>Sordariomycetes</taxon>
        <taxon>Sordariomycetidae</taxon>
        <taxon>Sordariales</taxon>
        <taxon>Sordariaceae</taxon>
        <taxon>Neurospora</taxon>
    </lineage>
</organism>
<protein>
    <submittedName>
        <fullName evidence="1">Uncharacterized protein</fullName>
    </submittedName>
</protein>
<dbReference type="EMBL" id="JAVLET010000001">
    <property type="protein sequence ID" value="KAL0474549.1"/>
    <property type="molecule type" value="Genomic_DNA"/>
</dbReference>